<feature type="domain" description="Mycothiol-dependent maleylpyruvate isomerase metal-binding" evidence="1">
    <location>
        <begin position="15"/>
        <end position="99"/>
    </location>
</feature>
<proteinExistence type="predicted"/>
<gene>
    <name evidence="3" type="ORF">AXK60_11265</name>
    <name evidence="2" type="ORF">AXK61_15100</name>
</gene>
<reference evidence="4" key="3">
    <citation type="submission" date="2016-02" db="EMBL/GenBank/DDBJ databases">
        <authorList>
            <person name="Wen L."/>
            <person name="He K."/>
            <person name="Yang H."/>
        </authorList>
    </citation>
    <scope>NUCLEOTIDE SEQUENCE [LARGE SCALE GENOMIC DNA]</scope>
    <source>
        <strain evidence="4">JCM 15929</strain>
    </source>
</reference>
<dbReference type="SUPFAM" id="SSF109854">
    <property type="entry name" value="DinB/YfiT-like putative metalloenzymes"/>
    <property type="match status" value="1"/>
</dbReference>
<sequence length="203" mass="21025">MTTLSDTDLYDATVAERTRMAGLLDGLTPEQWAADSLCAGWRIREVVAHLNMTDTQTFEEFGAAVAEAGGDVNVAVDRTARADAARFTDAELLAIQHARVASRWTPGPGATQGALAHEVIHGLDITIPLGLPGPAPEVLAATVTGSSAEGLGFFGVDLAGLRLAADDSDLVLGHGPQDVALPTLEIVLIATGRRPVPTPTVVG</sequence>
<dbReference type="GO" id="GO:0046872">
    <property type="term" value="F:metal ion binding"/>
    <property type="evidence" value="ECO:0007669"/>
    <property type="project" value="InterPro"/>
</dbReference>
<dbReference type="InterPro" id="IPR017517">
    <property type="entry name" value="Maleyloyr_isom"/>
</dbReference>
<reference evidence="3" key="1">
    <citation type="submission" date="2016-02" db="EMBL/GenBank/DDBJ databases">
        <authorList>
            <person name="Teng J.L."/>
            <person name="Yang Y."/>
            <person name="Huang Y."/>
            <person name="Guo F."/>
            <person name="Wei W."/>
            <person name="Chen J.H."/>
            <person name="Wong S.Y."/>
            <person name="Lau S.K."/>
            <person name="Woo P.C."/>
        </authorList>
    </citation>
    <scope>NUCLEOTIDE SEQUENCE</scope>
    <source>
        <strain evidence="3">JCM 15929</strain>
    </source>
</reference>
<evidence type="ECO:0000313" key="3">
    <source>
        <dbReference type="EMBL" id="KXP06643.1"/>
    </source>
</evidence>
<dbReference type="InterPro" id="IPR034660">
    <property type="entry name" value="DinB/YfiT-like"/>
</dbReference>
<dbReference type="STRING" id="239498.AXK60_11265"/>
<protein>
    <recommendedName>
        <fullName evidence="1">Mycothiol-dependent maleylpyruvate isomerase metal-binding domain-containing protein</fullName>
    </recommendedName>
</protein>
<dbReference type="EMBL" id="LSRE01000006">
    <property type="protein sequence ID" value="KXP00622.1"/>
    <property type="molecule type" value="Genomic_DNA"/>
</dbReference>
<evidence type="ECO:0000313" key="5">
    <source>
        <dbReference type="Proteomes" id="UP000070409"/>
    </source>
</evidence>
<evidence type="ECO:0000259" key="1">
    <source>
        <dbReference type="Pfam" id="PF11716"/>
    </source>
</evidence>
<dbReference type="RefSeq" id="WP_068572427.1">
    <property type="nucleotide sequence ID" value="NZ_LSRE01000006.1"/>
</dbReference>
<evidence type="ECO:0000313" key="2">
    <source>
        <dbReference type="EMBL" id="KXP00622.1"/>
    </source>
</evidence>
<keyword evidence="5" id="KW-1185">Reference proteome</keyword>
<comment type="caution">
    <text evidence="3">The sequence shown here is derived from an EMBL/GenBank/DDBJ whole genome shotgun (WGS) entry which is preliminary data.</text>
</comment>
<dbReference type="OrthoDB" id="5178565at2"/>
<dbReference type="Pfam" id="PF11716">
    <property type="entry name" value="MDMPI_N"/>
    <property type="match status" value="1"/>
</dbReference>
<dbReference type="Proteomes" id="UP000070258">
    <property type="component" value="Unassembled WGS sequence"/>
</dbReference>
<name>A0A138A8C2_9ACTN</name>
<evidence type="ECO:0000313" key="4">
    <source>
        <dbReference type="Proteomes" id="UP000070258"/>
    </source>
</evidence>
<organism evidence="3 4">
    <name type="scientific">Tsukamurella pseudospumae</name>
    <dbReference type="NCBI Taxonomy" id="239498"/>
    <lineage>
        <taxon>Bacteria</taxon>
        <taxon>Bacillati</taxon>
        <taxon>Actinomycetota</taxon>
        <taxon>Actinomycetes</taxon>
        <taxon>Mycobacteriales</taxon>
        <taxon>Tsukamurellaceae</taxon>
        <taxon>Tsukamurella</taxon>
    </lineage>
</organism>
<dbReference type="NCBIfam" id="TIGR03083">
    <property type="entry name" value="maleylpyruvate isomerase family mycothiol-dependent enzyme"/>
    <property type="match status" value="1"/>
</dbReference>
<dbReference type="InterPro" id="IPR024344">
    <property type="entry name" value="MDMPI_metal-binding"/>
</dbReference>
<reference evidence="2 5" key="2">
    <citation type="submission" date="2016-02" db="EMBL/GenBank/DDBJ databases">
        <authorList>
            <person name="Teng J.L."/>
            <person name="Tang Y."/>
            <person name="Huang Y."/>
            <person name="Guo F."/>
            <person name="Wei W."/>
            <person name="Chen J.H."/>
            <person name="Wong S.Y."/>
            <person name="Lau S.K."/>
            <person name="Woo P.C."/>
        </authorList>
    </citation>
    <scope>NUCLEOTIDE SEQUENCE [LARGE SCALE GENOMIC DNA]</scope>
    <source>
        <strain evidence="2 5">JCM 13375</strain>
    </source>
</reference>
<dbReference type="Gene3D" id="1.20.120.450">
    <property type="entry name" value="dinb family like domain"/>
    <property type="match status" value="1"/>
</dbReference>
<accession>A0A138A8C2</accession>
<dbReference type="EMBL" id="LSRF01000056">
    <property type="protein sequence ID" value="KXP06643.1"/>
    <property type="molecule type" value="Genomic_DNA"/>
</dbReference>
<dbReference type="Proteomes" id="UP000070409">
    <property type="component" value="Unassembled WGS sequence"/>
</dbReference>
<dbReference type="AlphaFoldDB" id="A0A138A8C2"/>